<accession>A0A3M7SDG5</accession>
<gene>
    <name evidence="2" type="ORF">BpHYR1_046975</name>
</gene>
<reference evidence="2 3" key="1">
    <citation type="journal article" date="2018" name="Sci. Rep.">
        <title>Genomic signatures of local adaptation to the degree of environmental predictability in rotifers.</title>
        <authorList>
            <person name="Franch-Gras L."/>
            <person name="Hahn C."/>
            <person name="Garcia-Roger E.M."/>
            <person name="Carmona M.J."/>
            <person name="Serra M."/>
            <person name="Gomez A."/>
        </authorList>
    </citation>
    <scope>NUCLEOTIDE SEQUENCE [LARGE SCALE GENOMIC DNA]</scope>
    <source>
        <strain evidence="2">HYR1</strain>
    </source>
</reference>
<keyword evidence="3" id="KW-1185">Reference proteome</keyword>
<comment type="caution">
    <text evidence="2">The sequence shown here is derived from an EMBL/GenBank/DDBJ whole genome shotgun (WGS) entry which is preliminary data.</text>
</comment>
<dbReference type="Proteomes" id="UP000276133">
    <property type="component" value="Unassembled WGS sequence"/>
</dbReference>
<name>A0A3M7SDG5_BRAPC</name>
<organism evidence="2 3">
    <name type="scientific">Brachionus plicatilis</name>
    <name type="common">Marine rotifer</name>
    <name type="synonym">Brachionus muelleri</name>
    <dbReference type="NCBI Taxonomy" id="10195"/>
    <lineage>
        <taxon>Eukaryota</taxon>
        <taxon>Metazoa</taxon>
        <taxon>Spiralia</taxon>
        <taxon>Gnathifera</taxon>
        <taxon>Rotifera</taxon>
        <taxon>Eurotatoria</taxon>
        <taxon>Monogononta</taxon>
        <taxon>Pseudotrocha</taxon>
        <taxon>Ploima</taxon>
        <taxon>Brachionidae</taxon>
        <taxon>Brachionus</taxon>
    </lineage>
</organism>
<evidence type="ECO:0000313" key="3">
    <source>
        <dbReference type="Proteomes" id="UP000276133"/>
    </source>
</evidence>
<sequence>MLRSNFQKTQKEDEEESEIEISPLNDQKSCFKCKTVFGKVKTNGFLVRNVTIGLVGKGAIDNELVFKAKYSLLSFTVFY</sequence>
<feature type="region of interest" description="Disordered" evidence="1">
    <location>
        <begin position="1"/>
        <end position="20"/>
    </location>
</feature>
<dbReference type="EMBL" id="REGN01001578">
    <property type="protein sequence ID" value="RNA33779.1"/>
    <property type="molecule type" value="Genomic_DNA"/>
</dbReference>
<protein>
    <submittedName>
        <fullName evidence="2">Uncharacterized protein</fullName>
    </submittedName>
</protein>
<evidence type="ECO:0000313" key="2">
    <source>
        <dbReference type="EMBL" id="RNA33779.1"/>
    </source>
</evidence>
<evidence type="ECO:0000256" key="1">
    <source>
        <dbReference type="SAM" id="MobiDB-lite"/>
    </source>
</evidence>
<proteinExistence type="predicted"/>
<dbReference type="AlphaFoldDB" id="A0A3M7SDG5"/>